<keyword evidence="4" id="KW-1185">Reference proteome</keyword>
<dbReference type="Pfam" id="PF18423">
    <property type="entry name" value="zf_CopZ"/>
    <property type="match status" value="1"/>
</dbReference>
<dbReference type="Gene3D" id="1.10.10.1100">
    <property type="entry name" value="BFD-like [2Fe-2S]-binding domain"/>
    <property type="match status" value="1"/>
</dbReference>
<dbReference type="CDD" id="cd10141">
    <property type="entry name" value="CopZ-like_Fer2_BFD-like"/>
    <property type="match status" value="1"/>
</dbReference>
<name>I3VUD2_THESW</name>
<feature type="domain" description="CopZ zinc binding" evidence="2">
    <location>
        <begin position="1"/>
        <end position="42"/>
    </location>
</feature>
<dbReference type="InterPro" id="IPR040890">
    <property type="entry name" value="Znf_CopZ"/>
</dbReference>
<dbReference type="PATRIC" id="fig|1094508.3.peg.1126"/>
<dbReference type="Gene3D" id="2.20.25.270">
    <property type="match status" value="1"/>
</dbReference>
<dbReference type="EMBL" id="CP003184">
    <property type="protein sequence ID" value="AFK86127.1"/>
    <property type="molecule type" value="Genomic_DNA"/>
</dbReference>
<dbReference type="Proteomes" id="UP000006178">
    <property type="component" value="Chromosome"/>
</dbReference>
<evidence type="ECO:0000313" key="4">
    <source>
        <dbReference type="Proteomes" id="UP000006178"/>
    </source>
</evidence>
<dbReference type="AlphaFoldDB" id="I3VUD2"/>
<sequence>MVVDALVESVGDMDYYICMNEECNIVYYNPETGVKFDKQQVKAPIWFKKDANPKYACYCSKVTEEQVINAVIKNGAKTVKDIIEITGATKNSQCEKNNPLGKCCHKIIQEAIDKGLSMK</sequence>
<dbReference type="InterPro" id="IPR041854">
    <property type="entry name" value="BFD-like_2Fe2S-bd_dom_sf"/>
</dbReference>
<evidence type="ECO:0000313" key="3">
    <source>
        <dbReference type="EMBL" id="AFK86127.1"/>
    </source>
</evidence>
<protein>
    <submittedName>
        <fullName evidence="3">BFD domain protein (2Fe-2S)-binding domain protein</fullName>
    </submittedName>
</protein>
<feature type="domain" description="BFD-like [2Fe-2S]-binding" evidence="1">
    <location>
        <begin position="57"/>
        <end position="110"/>
    </location>
</feature>
<dbReference type="BioCyc" id="TSAC1094508:GLMA-1136-MONOMER"/>
<proteinExistence type="predicted"/>
<dbReference type="Pfam" id="PF04324">
    <property type="entry name" value="Fer2_BFD"/>
    <property type="match status" value="1"/>
</dbReference>
<reference evidence="3 4" key="1">
    <citation type="journal article" date="2014" name="Appl. Environ. Microbiol.">
        <title>Profile of Secreted Hydrolases, Associated Proteins, and SlpA in Thermoanaerobacterium saccharolyticum during the Degradation of Hemicellulose.</title>
        <authorList>
            <person name="Currie D.H."/>
            <person name="Guss A.M."/>
            <person name="Herring C.D."/>
            <person name="Giannone R.J."/>
            <person name="Johnson C.M."/>
            <person name="Lankford P.K."/>
            <person name="Brown S.D."/>
            <person name="Hettich R.L."/>
            <person name="Lynd L.R."/>
        </authorList>
    </citation>
    <scope>NUCLEOTIDE SEQUENCE [LARGE SCALE GENOMIC DNA]</scope>
    <source>
        <strain evidence="4">DSM 8691 / JW/SL-YS485</strain>
    </source>
</reference>
<gene>
    <name evidence="3" type="ordered locus">Tsac_1114</name>
</gene>
<dbReference type="InterPro" id="IPR007419">
    <property type="entry name" value="BFD-like_2Fe2S-bd_dom"/>
</dbReference>
<dbReference type="STRING" id="1094508.Tsac_1114"/>
<evidence type="ECO:0000259" key="1">
    <source>
        <dbReference type="Pfam" id="PF04324"/>
    </source>
</evidence>
<dbReference type="KEGG" id="tsh:Tsac_1114"/>
<dbReference type="eggNOG" id="COG2906">
    <property type="taxonomic scope" value="Bacteria"/>
</dbReference>
<evidence type="ECO:0000259" key="2">
    <source>
        <dbReference type="Pfam" id="PF18423"/>
    </source>
</evidence>
<organism evidence="3 4">
    <name type="scientific">Thermoanaerobacterium saccharolyticum (strain DSM 8691 / JW/SL-YS485)</name>
    <dbReference type="NCBI Taxonomy" id="1094508"/>
    <lineage>
        <taxon>Bacteria</taxon>
        <taxon>Bacillati</taxon>
        <taxon>Bacillota</taxon>
        <taxon>Clostridia</taxon>
        <taxon>Thermoanaerobacterales</taxon>
        <taxon>Thermoanaerobacteraceae</taxon>
        <taxon>Thermoanaerobacterium</taxon>
    </lineage>
</organism>
<accession>I3VUD2</accession>